<protein>
    <submittedName>
        <fullName evidence="1">Uncharacterized protein</fullName>
    </submittedName>
</protein>
<name>A0A5B3GIK7_9BACT</name>
<proteinExistence type="predicted"/>
<comment type="caution">
    <text evidence="1">The sequence shown here is derived from an EMBL/GenBank/DDBJ whole genome shotgun (WGS) entry which is preliminary data.</text>
</comment>
<dbReference type="Pfam" id="PF19570">
    <property type="entry name" value="DUF6088"/>
    <property type="match status" value="1"/>
</dbReference>
<gene>
    <name evidence="1" type="ORF">F2Y07_12740</name>
</gene>
<dbReference type="AlphaFoldDB" id="A0A5B3GIK7"/>
<dbReference type="EMBL" id="VVXJ01000035">
    <property type="protein sequence ID" value="KAA2373293.1"/>
    <property type="molecule type" value="Genomic_DNA"/>
</dbReference>
<evidence type="ECO:0000313" key="1">
    <source>
        <dbReference type="EMBL" id="KAA2373293.1"/>
    </source>
</evidence>
<evidence type="ECO:0000313" key="2">
    <source>
        <dbReference type="Proteomes" id="UP000322658"/>
    </source>
</evidence>
<reference evidence="1 2" key="1">
    <citation type="journal article" date="2019" name="Nat. Med.">
        <title>A library of human gut bacterial isolates paired with longitudinal multiomics data enables mechanistic microbiome research.</title>
        <authorList>
            <person name="Poyet M."/>
            <person name="Groussin M."/>
            <person name="Gibbons S.M."/>
            <person name="Avila-Pacheco J."/>
            <person name="Jiang X."/>
            <person name="Kearney S.M."/>
            <person name="Perrotta A.R."/>
            <person name="Berdy B."/>
            <person name="Zhao S."/>
            <person name="Lieberman T.D."/>
            <person name="Swanson P.K."/>
            <person name="Smith M."/>
            <person name="Roesemann S."/>
            <person name="Alexander J.E."/>
            <person name="Rich S.A."/>
            <person name="Livny J."/>
            <person name="Vlamakis H."/>
            <person name="Clish C."/>
            <person name="Bullock K."/>
            <person name="Deik A."/>
            <person name="Scott J."/>
            <person name="Pierce K.A."/>
            <person name="Xavier R.J."/>
            <person name="Alm E.J."/>
        </authorList>
    </citation>
    <scope>NUCLEOTIDE SEQUENCE [LARGE SCALE GENOMIC DNA]</scope>
    <source>
        <strain evidence="1 2">BIOML-A1</strain>
    </source>
</reference>
<dbReference type="Proteomes" id="UP000322658">
    <property type="component" value="Unassembled WGS sequence"/>
</dbReference>
<sequence>MDMKTILTKEIRNIIDRNGPNRLYMVSDFAHLNNDGLVTRALSRLEKEGVLIRLSQGLYLYPLRNKFGVLRPSIEDIAYAIAEKDKARIIPSGLTALNKLGLSTQVTMNAVYLTDATARELTIGNRKIIFKRSAPRNFAYKTDLFPLIVAAMKELGKDNVTDEQIAIIKQTIEKYGSPDEIKYDYSIAPQWIKQRLAL</sequence>
<organism evidence="1 2">
    <name type="scientific">Alistipes shahii</name>
    <dbReference type="NCBI Taxonomy" id="328814"/>
    <lineage>
        <taxon>Bacteria</taxon>
        <taxon>Pseudomonadati</taxon>
        <taxon>Bacteroidota</taxon>
        <taxon>Bacteroidia</taxon>
        <taxon>Bacteroidales</taxon>
        <taxon>Rikenellaceae</taxon>
        <taxon>Alistipes</taxon>
    </lineage>
</organism>
<dbReference type="InterPro" id="IPR045738">
    <property type="entry name" value="DUF6088"/>
</dbReference>
<accession>A0A5B3GIK7</accession>